<dbReference type="InterPro" id="IPR001763">
    <property type="entry name" value="Rhodanese-like_dom"/>
</dbReference>
<gene>
    <name evidence="2" type="ORF">HNQ41_000449</name>
</gene>
<keyword evidence="3" id="KW-1185">Reference proteome</keyword>
<name>A0A840QLQ5_9BACI</name>
<dbReference type="Proteomes" id="UP000551878">
    <property type="component" value="Unassembled WGS sequence"/>
</dbReference>
<accession>A0A840QLQ5</accession>
<proteinExistence type="predicted"/>
<evidence type="ECO:0000313" key="2">
    <source>
        <dbReference type="EMBL" id="MBB5172305.1"/>
    </source>
</evidence>
<dbReference type="EMBL" id="JACHHB010000002">
    <property type="protein sequence ID" value="MBB5172305.1"/>
    <property type="molecule type" value="Genomic_DNA"/>
</dbReference>
<dbReference type="PROSITE" id="PS50206">
    <property type="entry name" value="RHODANESE_3"/>
    <property type="match status" value="1"/>
</dbReference>
<dbReference type="GO" id="GO:0016740">
    <property type="term" value="F:transferase activity"/>
    <property type="evidence" value="ECO:0007669"/>
    <property type="project" value="UniProtKB-KW"/>
</dbReference>
<dbReference type="InterPro" id="IPR036873">
    <property type="entry name" value="Rhodanese-like_dom_sf"/>
</dbReference>
<evidence type="ECO:0000313" key="3">
    <source>
        <dbReference type="Proteomes" id="UP000551878"/>
    </source>
</evidence>
<feature type="domain" description="Rhodanese" evidence="1">
    <location>
        <begin position="39"/>
        <end position="120"/>
    </location>
</feature>
<dbReference type="Pfam" id="PF00581">
    <property type="entry name" value="Rhodanese"/>
    <property type="match status" value="1"/>
</dbReference>
<reference evidence="2 3" key="1">
    <citation type="submission" date="2020-08" db="EMBL/GenBank/DDBJ databases">
        <title>Genomic Encyclopedia of Type Strains, Phase IV (KMG-IV): sequencing the most valuable type-strain genomes for metagenomic binning, comparative biology and taxonomic classification.</title>
        <authorList>
            <person name="Goeker M."/>
        </authorList>
    </citation>
    <scope>NUCLEOTIDE SEQUENCE [LARGE SCALE GENOMIC DNA]</scope>
    <source>
        <strain evidence="2 3">DSM 24696</strain>
    </source>
</reference>
<keyword evidence="2" id="KW-0808">Transferase</keyword>
<dbReference type="PANTHER" id="PTHR43031:SF17">
    <property type="entry name" value="SULFURTRANSFERASE YTWF-RELATED"/>
    <property type="match status" value="1"/>
</dbReference>
<dbReference type="InterPro" id="IPR050229">
    <property type="entry name" value="GlpE_sulfurtransferase"/>
</dbReference>
<dbReference type="AlphaFoldDB" id="A0A840QLQ5"/>
<dbReference type="CDD" id="cd00158">
    <property type="entry name" value="RHOD"/>
    <property type="match status" value="1"/>
</dbReference>
<sequence>MDWITVLIIVVAIIIMIQRLKPAGGVEHISTDELKQKLKKKDVQLIDVRTPIEFTGDGIKTSKNIPVHKIKKQHNELDKDKEVIVICQSGVRSNKASRKLKKLGFKKVKNVKGGMSAFTS</sequence>
<dbReference type="PANTHER" id="PTHR43031">
    <property type="entry name" value="FAD-DEPENDENT OXIDOREDUCTASE"/>
    <property type="match status" value="1"/>
</dbReference>
<evidence type="ECO:0000259" key="1">
    <source>
        <dbReference type="PROSITE" id="PS50206"/>
    </source>
</evidence>
<dbReference type="SUPFAM" id="SSF52821">
    <property type="entry name" value="Rhodanese/Cell cycle control phosphatase"/>
    <property type="match status" value="1"/>
</dbReference>
<comment type="caution">
    <text evidence="2">The sequence shown here is derived from an EMBL/GenBank/DDBJ whole genome shotgun (WGS) entry which is preliminary data.</text>
</comment>
<organism evidence="2 3">
    <name type="scientific">Texcoconibacillus texcoconensis</name>
    <dbReference type="NCBI Taxonomy" id="1095777"/>
    <lineage>
        <taxon>Bacteria</taxon>
        <taxon>Bacillati</taxon>
        <taxon>Bacillota</taxon>
        <taxon>Bacilli</taxon>
        <taxon>Bacillales</taxon>
        <taxon>Bacillaceae</taxon>
        <taxon>Texcoconibacillus</taxon>
    </lineage>
</organism>
<dbReference type="SMART" id="SM00450">
    <property type="entry name" value="RHOD"/>
    <property type="match status" value="1"/>
</dbReference>
<dbReference type="RefSeq" id="WP_184662795.1">
    <property type="nucleotide sequence ID" value="NZ_JACHHB010000002.1"/>
</dbReference>
<protein>
    <submittedName>
        <fullName evidence="2">Rhodanese-related sulfurtransferase</fullName>
    </submittedName>
</protein>
<dbReference type="Gene3D" id="3.40.250.10">
    <property type="entry name" value="Rhodanese-like domain"/>
    <property type="match status" value="1"/>
</dbReference>